<accession>A0A5S6R9T9</accession>
<organism evidence="3 4">
    <name type="scientific">Oryza sativa subsp. japonica</name>
    <name type="common">Rice</name>
    <dbReference type="NCBI Taxonomy" id="39947"/>
    <lineage>
        <taxon>Eukaryota</taxon>
        <taxon>Viridiplantae</taxon>
        <taxon>Streptophyta</taxon>
        <taxon>Embryophyta</taxon>
        <taxon>Tracheophyta</taxon>
        <taxon>Spermatophyta</taxon>
        <taxon>Magnoliopsida</taxon>
        <taxon>Liliopsida</taxon>
        <taxon>Poales</taxon>
        <taxon>Poaceae</taxon>
        <taxon>BOP clade</taxon>
        <taxon>Oryzoideae</taxon>
        <taxon>Oryzeae</taxon>
        <taxon>Oryzinae</taxon>
        <taxon>Oryza</taxon>
        <taxon>Oryza sativa</taxon>
    </lineage>
</organism>
<dbReference type="Pfam" id="PF13960">
    <property type="entry name" value="DUF4218"/>
    <property type="match status" value="1"/>
</dbReference>
<sequence>MGIRKELHPHDRGNGRYYLPPACYTLSAAEKTSMLECLRGVKVPSGYCANIKRLVSMKEKRLVGMKSHDCHVLMTQLLPVAIRGILLEKVRDPIIKLCQFFKAINQKVIDPASLGKLQEDAILNLCQLEILFPLSFFNIMVHLIVHLVEQVKIIAPAYLHSMWAFERFMGIIKKYVRNRSRPKGSIVEGYATEEVVEFCIDYMDLQPIGVPVSRHEGRMLGKGTLGHRRIFAPNRQTIRQAHFAVLRQSALVAPYVDMHLDVLLRDNPRKGAAWLAKMHKHQFGKWLMEYLTTADIDGALFSLSRGPSNTIHMYQGYDMNGYTFYTKAQDNKSTNQNSGVRIDTYDDGGNKQTYYGFIQSIWELDYGALKVPLFQCKWVKIPRGLKIDKHGTIIVDLNDVGYEDEPFVLAKSVKQIFYIKDPSLVRPRHVVLKNFRLTIF</sequence>
<reference evidence="4" key="2">
    <citation type="journal article" date="2008" name="Nucleic Acids Res.">
        <title>The rice annotation project database (RAP-DB): 2008 update.</title>
        <authorList>
            <consortium name="The rice annotation project (RAP)"/>
        </authorList>
    </citation>
    <scope>GENOME REANNOTATION</scope>
    <source>
        <strain evidence="4">cv. Nipponbare</strain>
    </source>
</reference>
<dbReference type="AlphaFoldDB" id="A0A5S6R9T9"/>
<evidence type="ECO:0000259" key="2">
    <source>
        <dbReference type="Pfam" id="PF13960"/>
    </source>
</evidence>
<dbReference type="PANTHER" id="PTHR48258:SF9">
    <property type="entry name" value="OS01G0348150 PROTEIN"/>
    <property type="match status" value="1"/>
</dbReference>
<dbReference type="InterPro" id="IPR025452">
    <property type="entry name" value="DUF4218"/>
</dbReference>
<proteinExistence type="predicted"/>
<dbReference type="PANTHER" id="PTHR48258">
    <property type="entry name" value="DUF4218 DOMAIN-CONTAINING PROTEIN-RELATED"/>
    <property type="match status" value="1"/>
</dbReference>
<gene>
    <name evidence="3" type="primary">OSJNBa0089D15.18</name>
</gene>
<feature type="domain" description="DUF4216" evidence="1">
    <location>
        <begin position="362"/>
        <end position="423"/>
    </location>
</feature>
<protein>
    <submittedName>
        <fullName evidence="3">Transposable element</fullName>
    </submittedName>
</protein>
<feature type="domain" description="DUF4218" evidence="2">
    <location>
        <begin position="106"/>
        <end position="204"/>
    </location>
</feature>
<dbReference type="Pfam" id="PF13952">
    <property type="entry name" value="DUF4216"/>
    <property type="match status" value="1"/>
</dbReference>
<dbReference type="InterPro" id="IPR025312">
    <property type="entry name" value="DUF4216"/>
</dbReference>
<evidence type="ECO:0000313" key="3">
    <source>
        <dbReference type="EMBL" id="AAK92607.1"/>
    </source>
</evidence>
<reference evidence="4" key="1">
    <citation type="journal article" date="2005" name="Nature">
        <title>The map-based sequence of the rice genome.</title>
        <authorList>
            <consortium name="International rice genome sequencing project (IRGSP)"/>
            <person name="Matsumoto T."/>
            <person name="Wu J."/>
            <person name="Kanamori H."/>
            <person name="Katayose Y."/>
            <person name="Fujisawa M."/>
            <person name="Namiki N."/>
            <person name="Mizuno H."/>
            <person name="Yamamoto K."/>
            <person name="Antonio B.A."/>
            <person name="Baba T."/>
            <person name="Sakata K."/>
            <person name="Nagamura Y."/>
            <person name="Aoki H."/>
            <person name="Arikawa K."/>
            <person name="Arita K."/>
            <person name="Bito T."/>
            <person name="Chiden Y."/>
            <person name="Fujitsuka N."/>
            <person name="Fukunaka R."/>
            <person name="Hamada M."/>
            <person name="Harada C."/>
            <person name="Hayashi A."/>
            <person name="Hijishita S."/>
            <person name="Honda M."/>
            <person name="Hosokawa S."/>
            <person name="Ichikawa Y."/>
            <person name="Idonuma A."/>
            <person name="Iijima M."/>
            <person name="Ikeda M."/>
            <person name="Ikeno M."/>
            <person name="Ito K."/>
            <person name="Ito S."/>
            <person name="Ito T."/>
            <person name="Ito Y."/>
            <person name="Ito Y."/>
            <person name="Iwabuchi A."/>
            <person name="Kamiya K."/>
            <person name="Karasawa W."/>
            <person name="Kurita K."/>
            <person name="Katagiri S."/>
            <person name="Kikuta A."/>
            <person name="Kobayashi H."/>
            <person name="Kobayashi N."/>
            <person name="Machita K."/>
            <person name="Maehara T."/>
            <person name="Masukawa M."/>
            <person name="Mizubayashi T."/>
            <person name="Mukai Y."/>
            <person name="Nagasaki H."/>
            <person name="Nagata Y."/>
            <person name="Naito S."/>
            <person name="Nakashima M."/>
            <person name="Nakama Y."/>
            <person name="Nakamichi Y."/>
            <person name="Nakamura M."/>
            <person name="Meguro A."/>
            <person name="Negishi M."/>
            <person name="Ohta I."/>
            <person name="Ohta T."/>
            <person name="Okamoto M."/>
            <person name="Ono N."/>
            <person name="Saji S."/>
            <person name="Sakaguchi M."/>
            <person name="Sakai K."/>
            <person name="Shibata M."/>
            <person name="Shimokawa T."/>
            <person name="Song J."/>
            <person name="Takazaki Y."/>
            <person name="Terasawa K."/>
            <person name="Tsugane M."/>
            <person name="Tsuji K."/>
            <person name="Ueda S."/>
            <person name="Waki K."/>
            <person name="Yamagata H."/>
            <person name="Yamamoto M."/>
            <person name="Yamamoto S."/>
            <person name="Yamane H."/>
            <person name="Yoshiki S."/>
            <person name="Yoshihara R."/>
            <person name="Yukawa K."/>
            <person name="Zhong H."/>
            <person name="Yano M."/>
            <person name="Yuan Q."/>
            <person name="Ouyang S."/>
            <person name="Liu J."/>
            <person name="Jones K.M."/>
            <person name="Gansberger K."/>
            <person name="Moffat K."/>
            <person name="Hill J."/>
            <person name="Bera J."/>
            <person name="Fadrosh D."/>
            <person name="Jin S."/>
            <person name="Johri S."/>
            <person name="Kim M."/>
            <person name="Overton L."/>
            <person name="Reardon M."/>
            <person name="Tsitrin T."/>
            <person name="Vuong H."/>
            <person name="Weaver B."/>
            <person name="Ciecko A."/>
            <person name="Tallon L."/>
            <person name="Jackson J."/>
            <person name="Pai G."/>
            <person name="Aken S.V."/>
            <person name="Utterback T."/>
            <person name="Reidmuller S."/>
            <person name="Feldblyum T."/>
            <person name="Hsiao J."/>
            <person name="Zismann V."/>
            <person name="Iobst S."/>
            <person name="de Vazeille A.R."/>
            <person name="Buell C.R."/>
            <person name="Ying K."/>
            <person name="Li Y."/>
            <person name="Lu T."/>
            <person name="Huang Y."/>
            <person name="Zhao Q."/>
            <person name="Feng Q."/>
            <person name="Zhang L."/>
            <person name="Zhu J."/>
            <person name="Weng Q."/>
            <person name="Mu J."/>
            <person name="Lu Y."/>
            <person name="Fan D."/>
            <person name="Liu Y."/>
            <person name="Guan J."/>
            <person name="Zhang Y."/>
            <person name="Yu S."/>
            <person name="Liu X."/>
            <person name="Zhang Y."/>
            <person name="Hong G."/>
            <person name="Han B."/>
            <person name="Choisne N."/>
            <person name="Demange N."/>
            <person name="Orjeda G."/>
            <person name="Samain S."/>
            <person name="Cattolico L."/>
            <person name="Pelletier E."/>
            <person name="Couloux A."/>
            <person name="Segurens B."/>
            <person name="Wincker P."/>
            <person name="D'Hont A."/>
            <person name="Scarpelli C."/>
            <person name="Weissenbach J."/>
            <person name="Salanoubat M."/>
            <person name="Quetier F."/>
            <person name="Yu Y."/>
            <person name="Kim H.R."/>
            <person name="Rambo T."/>
            <person name="Currie J."/>
            <person name="Collura K."/>
            <person name="Luo M."/>
            <person name="Yang T."/>
            <person name="Ammiraju J.S.S."/>
            <person name="Engler F."/>
            <person name="Soderlund C."/>
            <person name="Wing R.A."/>
            <person name="Palmer L.E."/>
            <person name="de la Bastide M."/>
            <person name="Spiegel L."/>
            <person name="Nascimento L."/>
            <person name="Zutavern T."/>
            <person name="O'Shaughnessy A."/>
            <person name="Dike S."/>
            <person name="Dedhia N."/>
            <person name="Preston R."/>
            <person name="Balija V."/>
            <person name="McCombie W.R."/>
            <person name="Chow T."/>
            <person name="Chen H."/>
            <person name="Chung M."/>
            <person name="Chen C."/>
            <person name="Shaw J."/>
            <person name="Wu H."/>
            <person name="Hsiao K."/>
            <person name="Chao Y."/>
            <person name="Chu M."/>
            <person name="Cheng C."/>
            <person name="Hour A."/>
            <person name="Lee P."/>
            <person name="Lin S."/>
            <person name="Lin Y."/>
            <person name="Liou J."/>
            <person name="Liu S."/>
            <person name="Hsing Y."/>
            <person name="Raghuvanshi S."/>
            <person name="Mohanty A."/>
            <person name="Bharti A.K."/>
            <person name="Gaur A."/>
            <person name="Gupta V."/>
            <person name="Kumar D."/>
            <person name="Ravi V."/>
            <person name="Vij S."/>
            <person name="Kapur A."/>
            <person name="Khurana P."/>
            <person name="Khurana P."/>
            <person name="Khurana J.P."/>
            <person name="Tyagi A.K."/>
            <person name="Gaikwad K."/>
            <person name="Singh A."/>
            <person name="Dalal V."/>
            <person name="Srivastava S."/>
            <person name="Dixit A."/>
            <person name="Pal A.K."/>
            <person name="Ghazi I.A."/>
            <person name="Yadav M."/>
            <person name="Pandit A."/>
            <person name="Bhargava A."/>
            <person name="Sureshbabu K."/>
            <person name="Batra K."/>
            <person name="Sharma T.R."/>
            <person name="Mohapatra T."/>
            <person name="Singh N.K."/>
            <person name="Messing J."/>
            <person name="Nelson A.B."/>
            <person name="Fuks G."/>
            <person name="Kavchok S."/>
            <person name="Keizer G."/>
            <person name="Linton E."/>
            <person name="Llaca V."/>
            <person name="Song R."/>
            <person name="Tanyolac B."/>
            <person name="Young S."/>
            <person name="Ho-Il K."/>
            <person name="Hahn J.H."/>
            <person name="Sangsakoo G."/>
            <person name="Vanavichit A."/>
            <person name="de Mattos Luiz.A.T."/>
            <person name="Zimmer P.D."/>
            <person name="Malone G."/>
            <person name="Dellagostin O."/>
            <person name="de Oliveira A.C."/>
            <person name="Bevan M."/>
            <person name="Bancroft I."/>
            <person name="Minx P."/>
            <person name="Cordum H."/>
            <person name="Wilson R."/>
            <person name="Cheng Z."/>
            <person name="Jin W."/>
            <person name="Jiang J."/>
            <person name="Leong S.A."/>
            <person name="Iwama H."/>
            <person name="Gojobori T."/>
            <person name="Itoh T."/>
            <person name="Niimura Y."/>
            <person name="Fujii Y."/>
            <person name="Habara T."/>
            <person name="Sakai H."/>
            <person name="Sato Y."/>
            <person name="Wilson G."/>
            <person name="Kumar K."/>
            <person name="McCouch S."/>
            <person name="Juretic N."/>
            <person name="Hoen D."/>
            <person name="Wright S."/>
            <person name="Bruskiewich R."/>
            <person name="Bureau T."/>
            <person name="Miyao A."/>
            <person name="Hirochika H."/>
            <person name="Nishikawa T."/>
            <person name="Kadowaki K."/>
            <person name="Sugiura M."/>
            <person name="Burr B."/>
            <person name="Sasaki T."/>
        </authorList>
    </citation>
    <scope>NUCLEOTIDE SEQUENCE [LARGE SCALE GENOMIC DNA]</scope>
    <source>
        <strain evidence="4">cv. Nipponbare</strain>
    </source>
</reference>
<dbReference type="Proteomes" id="UP000000763">
    <property type="component" value="Chromosome 10"/>
</dbReference>
<evidence type="ECO:0000313" key="4">
    <source>
        <dbReference type="Proteomes" id="UP000000763"/>
    </source>
</evidence>
<dbReference type="EMBL" id="AC078944">
    <property type="protein sequence ID" value="AAK92607.1"/>
    <property type="molecule type" value="Genomic_DNA"/>
</dbReference>
<evidence type="ECO:0000259" key="1">
    <source>
        <dbReference type="Pfam" id="PF13952"/>
    </source>
</evidence>
<name>A0A5S6R9T9_ORYSJ</name>